<sequence length="205" mass="23666">MCKRCLWLDESKPDYVAYHDQEWGVPIWDDNKLFEFITLESAQAGLSWYTILKKRENYRAAFKEFDVQKVAHMSDQDVEALMENKGIVRNRAKILATINNAQRFIEVQAAYGSFAKYQWAFVNFNPIVNDIKSKEDYPVTSEISEKFAKDLKKKGFKFLGPTTVYAHMQACGMVNDHDNDCHAKQPLIDLLATLNIADELNNVRS</sequence>
<proteinExistence type="predicted"/>
<evidence type="ECO:0000313" key="2">
    <source>
        <dbReference type="EMBL" id="KID57696.1"/>
    </source>
</evidence>
<gene>
    <name evidence="2" type="ORF">JF50_11065</name>
</gene>
<evidence type="ECO:0000256" key="1">
    <source>
        <dbReference type="PIRSR" id="PIRSR605019-1"/>
    </source>
</evidence>
<dbReference type="PANTHER" id="PTHR30037:SF4">
    <property type="entry name" value="DNA-3-METHYLADENINE GLYCOSYLASE I"/>
    <property type="match status" value="1"/>
</dbReference>
<comment type="caution">
    <text evidence="2">The sequence shown here is derived from an EMBL/GenBank/DDBJ whole genome shotgun (WGS) entry which is preliminary data.</text>
</comment>
<organism evidence="2 3">
    <name type="scientific">Pseudoalteromonas luteoviolacea</name>
    <dbReference type="NCBI Taxonomy" id="43657"/>
    <lineage>
        <taxon>Bacteria</taxon>
        <taxon>Pseudomonadati</taxon>
        <taxon>Pseudomonadota</taxon>
        <taxon>Gammaproteobacteria</taxon>
        <taxon>Alteromonadales</taxon>
        <taxon>Pseudoalteromonadaceae</taxon>
        <taxon>Pseudoalteromonas</taxon>
    </lineage>
</organism>
<dbReference type="OrthoDB" id="9807664at2"/>
<protein>
    <submittedName>
        <fullName evidence="2">DNA-3-methyladenine glycosylase</fullName>
    </submittedName>
</protein>
<feature type="binding site" evidence="1">
    <location>
        <position position="19"/>
    </location>
    <ligand>
        <name>Zn(2+)</name>
        <dbReference type="ChEBI" id="CHEBI:29105"/>
    </ligand>
</feature>
<feature type="binding site" evidence="1">
    <location>
        <position position="177"/>
    </location>
    <ligand>
        <name>Zn(2+)</name>
        <dbReference type="ChEBI" id="CHEBI:29105"/>
    </ligand>
</feature>
<name>A0A0C1QAN7_9GAMM</name>
<feature type="binding site" evidence="1">
    <location>
        <position position="181"/>
    </location>
    <ligand>
        <name>Zn(2+)</name>
        <dbReference type="ChEBI" id="CHEBI:29105"/>
    </ligand>
</feature>
<dbReference type="InterPro" id="IPR052891">
    <property type="entry name" value="DNA-3mA_glycosylase"/>
</dbReference>
<keyword evidence="1" id="KW-0479">Metal-binding</keyword>
<accession>A0A0C1QAN7</accession>
<dbReference type="GO" id="GO:0006284">
    <property type="term" value="P:base-excision repair"/>
    <property type="evidence" value="ECO:0007669"/>
    <property type="project" value="InterPro"/>
</dbReference>
<dbReference type="PANTHER" id="PTHR30037">
    <property type="entry name" value="DNA-3-METHYLADENINE GLYCOSYLASE 1"/>
    <property type="match status" value="1"/>
</dbReference>
<dbReference type="Gene3D" id="1.10.340.30">
    <property type="entry name" value="Hypothetical protein, domain 2"/>
    <property type="match status" value="1"/>
</dbReference>
<dbReference type="GO" id="GO:0046872">
    <property type="term" value="F:metal ion binding"/>
    <property type="evidence" value="ECO:0007669"/>
    <property type="project" value="UniProtKB-KW"/>
</dbReference>
<dbReference type="InterPro" id="IPR005019">
    <property type="entry name" value="Adenine_glyco"/>
</dbReference>
<reference evidence="2 3" key="1">
    <citation type="submission" date="2014-12" db="EMBL/GenBank/DDBJ databases">
        <title>Draft Genome Sequence of Pseudoalteromonas luteoviolacea HI1.</title>
        <authorList>
            <person name="Asahina A.Y."/>
            <person name="Hadfield M.G."/>
        </authorList>
    </citation>
    <scope>NUCLEOTIDE SEQUENCE [LARGE SCALE GENOMIC DNA]</scope>
    <source>
        <strain evidence="2 3">HI1</strain>
    </source>
</reference>
<feature type="binding site" evidence="1">
    <location>
        <position position="5"/>
    </location>
    <ligand>
        <name>Zn(2+)</name>
        <dbReference type="ChEBI" id="CHEBI:29105"/>
    </ligand>
</feature>
<dbReference type="InterPro" id="IPR011257">
    <property type="entry name" value="DNA_glycosylase"/>
</dbReference>
<dbReference type="SUPFAM" id="SSF48150">
    <property type="entry name" value="DNA-glycosylase"/>
    <property type="match status" value="1"/>
</dbReference>
<dbReference type="Pfam" id="PF03352">
    <property type="entry name" value="Adenine_glyco"/>
    <property type="match status" value="1"/>
</dbReference>
<dbReference type="GO" id="GO:0008725">
    <property type="term" value="F:DNA-3-methyladenine glycosylase activity"/>
    <property type="evidence" value="ECO:0007669"/>
    <property type="project" value="InterPro"/>
</dbReference>
<dbReference type="AlphaFoldDB" id="A0A0C1QAN7"/>
<evidence type="ECO:0000313" key="3">
    <source>
        <dbReference type="Proteomes" id="UP000031327"/>
    </source>
</evidence>
<keyword evidence="1" id="KW-0862">Zinc</keyword>
<dbReference type="EMBL" id="JWIC01000005">
    <property type="protein sequence ID" value="KID57696.1"/>
    <property type="molecule type" value="Genomic_DNA"/>
</dbReference>
<dbReference type="RefSeq" id="WP_039609463.1">
    <property type="nucleotide sequence ID" value="NZ_JWIC01000005.1"/>
</dbReference>
<dbReference type="Proteomes" id="UP000031327">
    <property type="component" value="Unassembled WGS sequence"/>
</dbReference>